<feature type="domain" description="Peptidoglycan recognition protein family" evidence="5">
    <location>
        <begin position="52"/>
        <end position="167"/>
    </location>
</feature>
<dbReference type="Pfam" id="PF01510">
    <property type="entry name" value="Amidase_2"/>
    <property type="match status" value="1"/>
</dbReference>
<evidence type="ECO:0000256" key="3">
    <source>
        <dbReference type="ARBA" id="ARBA00022859"/>
    </source>
</evidence>
<dbReference type="InterPro" id="IPR036505">
    <property type="entry name" value="Amidase/PGRP_sf"/>
</dbReference>
<evidence type="ECO:0000259" key="4">
    <source>
        <dbReference type="SMART" id="SM00644"/>
    </source>
</evidence>
<dbReference type="VEuPathDB" id="VectorBase:PPAI010203"/>
<feature type="domain" description="N-acetylmuramoyl-L-alanine amidase" evidence="4">
    <location>
        <begin position="64"/>
        <end position="171"/>
    </location>
</feature>
<dbReference type="CDD" id="cd06583">
    <property type="entry name" value="PGRP"/>
    <property type="match status" value="1"/>
</dbReference>
<name>A0A1B0GQR6_PHLPP</name>
<keyword evidence="7" id="KW-1185">Reference proteome</keyword>
<dbReference type="SUPFAM" id="SSF55846">
    <property type="entry name" value="N-acetylmuramoyl-L-alanine amidase-like"/>
    <property type="match status" value="1"/>
</dbReference>
<reference evidence="6" key="1">
    <citation type="submission" date="2022-08" db="UniProtKB">
        <authorList>
            <consortium name="EnsemblMetazoa"/>
        </authorList>
    </citation>
    <scope>IDENTIFICATION</scope>
    <source>
        <strain evidence="6">Israel</strain>
    </source>
</reference>
<dbReference type="AlphaFoldDB" id="A0A1B0GQR6"/>
<dbReference type="VEuPathDB" id="VectorBase:PPAPM1_007800"/>
<dbReference type="EMBL" id="AJVK01017914">
    <property type="status" value="NOT_ANNOTATED_CDS"/>
    <property type="molecule type" value="Genomic_DNA"/>
</dbReference>
<organism evidence="6 7">
    <name type="scientific">Phlebotomus papatasi</name>
    <name type="common">Sandfly</name>
    <dbReference type="NCBI Taxonomy" id="29031"/>
    <lineage>
        <taxon>Eukaryota</taxon>
        <taxon>Metazoa</taxon>
        <taxon>Ecdysozoa</taxon>
        <taxon>Arthropoda</taxon>
        <taxon>Hexapoda</taxon>
        <taxon>Insecta</taxon>
        <taxon>Pterygota</taxon>
        <taxon>Neoptera</taxon>
        <taxon>Endopterygota</taxon>
        <taxon>Diptera</taxon>
        <taxon>Nematocera</taxon>
        <taxon>Psychodoidea</taxon>
        <taxon>Psychodidae</taxon>
        <taxon>Phlebotomus</taxon>
        <taxon>Phlebotomus</taxon>
    </lineage>
</organism>
<sequence length="173" mass="19292">KTSCNDTCFLISVKPPWAGGNPSHGNVHGNPHRNPPGNPHVNPQIENVASCPEILSKRSWGGRDPIKVFYTILPIEYVIVHHTVSNPCNMERKCIPLVKNIQDYHMNELKLDDIGYNFLIGGDGSIYEGVGWHRRGSHTYGYNSRSIGIAFIGNYESKALDLENIVKTFTSFA</sequence>
<evidence type="ECO:0008006" key="8">
    <source>
        <dbReference type="Google" id="ProtNLM"/>
    </source>
</evidence>
<accession>A0A1B0GQR6</accession>
<dbReference type="GO" id="GO:0009253">
    <property type="term" value="P:peptidoglycan catabolic process"/>
    <property type="evidence" value="ECO:0007669"/>
    <property type="project" value="InterPro"/>
</dbReference>
<dbReference type="GO" id="GO:0045087">
    <property type="term" value="P:innate immune response"/>
    <property type="evidence" value="ECO:0007669"/>
    <property type="project" value="UniProtKB-KW"/>
</dbReference>
<comment type="similarity">
    <text evidence="1">Belongs to the N-acetylmuramoyl-L-alanine amidase 2 family.</text>
</comment>
<dbReference type="PANTHER" id="PTHR11022">
    <property type="entry name" value="PEPTIDOGLYCAN RECOGNITION PROTEIN"/>
    <property type="match status" value="1"/>
</dbReference>
<keyword evidence="3" id="KW-0391">Immunity</keyword>
<evidence type="ECO:0000313" key="6">
    <source>
        <dbReference type="EnsemblMetazoa" id="PPAI010203-PA"/>
    </source>
</evidence>
<dbReference type="InterPro" id="IPR015510">
    <property type="entry name" value="PGRP"/>
</dbReference>
<evidence type="ECO:0000256" key="2">
    <source>
        <dbReference type="ARBA" id="ARBA00022588"/>
    </source>
</evidence>
<dbReference type="InterPro" id="IPR002502">
    <property type="entry name" value="Amidase_domain"/>
</dbReference>
<dbReference type="InterPro" id="IPR006619">
    <property type="entry name" value="PGRP_domain_met/bac"/>
</dbReference>
<dbReference type="GO" id="GO:0008270">
    <property type="term" value="F:zinc ion binding"/>
    <property type="evidence" value="ECO:0007669"/>
    <property type="project" value="InterPro"/>
</dbReference>
<evidence type="ECO:0000259" key="5">
    <source>
        <dbReference type="SMART" id="SM00701"/>
    </source>
</evidence>
<dbReference type="EnsemblMetazoa" id="PPAI010203-RA">
    <property type="protein sequence ID" value="PPAI010203-PA"/>
    <property type="gene ID" value="PPAI010203"/>
</dbReference>
<dbReference type="PANTHER" id="PTHR11022:SF74">
    <property type="entry name" value="PEPTIDOGLYCAN-RECOGNITION PROTEIN SA"/>
    <property type="match status" value="1"/>
</dbReference>
<keyword evidence="2" id="KW-0399">Innate immunity</keyword>
<dbReference type="Gene3D" id="3.40.80.10">
    <property type="entry name" value="Peptidoglycan recognition protein-like"/>
    <property type="match status" value="1"/>
</dbReference>
<protein>
    <recommendedName>
        <fullName evidence="8">Peptidoglycan recognition protein family domain-containing protein</fullName>
    </recommendedName>
</protein>
<dbReference type="SMART" id="SM00644">
    <property type="entry name" value="Ami_2"/>
    <property type="match status" value="1"/>
</dbReference>
<dbReference type="Proteomes" id="UP000092462">
    <property type="component" value="Unassembled WGS sequence"/>
</dbReference>
<proteinExistence type="inferred from homology"/>
<dbReference type="GO" id="GO:0008745">
    <property type="term" value="F:N-acetylmuramoyl-L-alanine amidase activity"/>
    <property type="evidence" value="ECO:0007669"/>
    <property type="project" value="InterPro"/>
</dbReference>
<evidence type="ECO:0000313" key="7">
    <source>
        <dbReference type="Proteomes" id="UP000092462"/>
    </source>
</evidence>
<dbReference type="SMART" id="SM00701">
    <property type="entry name" value="PGRP"/>
    <property type="match status" value="1"/>
</dbReference>
<evidence type="ECO:0000256" key="1">
    <source>
        <dbReference type="ARBA" id="ARBA00007553"/>
    </source>
</evidence>